<evidence type="ECO:0000313" key="3">
    <source>
        <dbReference type="Proteomes" id="UP001417504"/>
    </source>
</evidence>
<proteinExistence type="predicted"/>
<dbReference type="EMBL" id="JBBNAE010000007">
    <property type="protein sequence ID" value="KAK9109068.1"/>
    <property type="molecule type" value="Genomic_DNA"/>
</dbReference>
<evidence type="ECO:0000313" key="2">
    <source>
        <dbReference type="EMBL" id="KAK9109068.1"/>
    </source>
</evidence>
<dbReference type="AlphaFoldDB" id="A0AAP0I5N6"/>
<keyword evidence="3" id="KW-1185">Reference proteome</keyword>
<accession>A0AAP0I5N6</accession>
<sequence length="317" mass="36851">MVETPEPSARDETLIKDSPRLAALLKEMKDGLDLVRNKVVSLTEKVRENKFPTMDGISYLEAKHLLLLCYCQSVVYYLLRKAKGLSIEGHPVVRSLVEIRLFLEKIRPIDKKLEYQIQKLVKGAENVIENAASDEKEARASKNIEDPLKYRPNPNMLEKSTKAEKDGDAIYRPPKFAPTTMEDDNMSKQEKQAMRKEKHSFQKAKQSAYLRDLRDELEGRPEEVRETFGTESREHTRYMAKMEERAKQEEEHFIRAPITRIDKKREKHLKKSRNGLLALTDTFYDEIKALPLGDDNESGFNHVPRGGKKFNKRKRKH</sequence>
<dbReference type="PANTHER" id="PTHR13237">
    <property type="entry name" value="SOMETHING ABOUT SILENCING PROTEIN 10-RELATED"/>
    <property type="match status" value="1"/>
</dbReference>
<dbReference type="GO" id="GO:0000462">
    <property type="term" value="P:maturation of SSU-rRNA from tricistronic rRNA transcript (SSU-rRNA, 5.8S rRNA, LSU-rRNA)"/>
    <property type="evidence" value="ECO:0007669"/>
    <property type="project" value="TreeGrafter"/>
</dbReference>
<dbReference type="InterPro" id="IPR007146">
    <property type="entry name" value="Sas10/Utp3/C1D"/>
</dbReference>
<feature type="region of interest" description="Disordered" evidence="1">
    <location>
        <begin position="133"/>
        <end position="159"/>
    </location>
</feature>
<comment type="caution">
    <text evidence="2">The sequence shown here is derived from an EMBL/GenBank/DDBJ whole genome shotgun (WGS) entry which is preliminary data.</text>
</comment>
<reference evidence="2 3" key="1">
    <citation type="submission" date="2024-01" db="EMBL/GenBank/DDBJ databases">
        <title>Genome assemblies of Stephania.</title>
        <authorList>
            <person name="Yang L."/>
        </authorList>
    </citation>
    <scope>NUCLEOTIDE SEQUENCE [LARGE SCALE GENOMIC DNA]</scope>
    <source>
        <strain evidence="2">QJT</strain>
        <tissue evidence="2">Leaf</tissue>
    </source>
</reference>
<protein>
    <recommendedName>
        <fullName evidence="4">Neuroguidin</fullName>
    </recommendedName>
</protein>
<dbReference type="Pfam" id="PF04000">
    <property type="entry name" value="Sas10_Utp3"/>
    <property type="match status" value="1"/>
</dbReference>
<dbReference type="PANTHER" id="PTHR13237:SF9">
    <property type="entry name" value="NEUROGUIDIN"/>
    <property type="match status" value="1"/>
</dbReference>
<gene>
    <name evidence="2" type="ORF">Sjap_017128</name>
</gene>
<dbReference type="GO" id="GO:0032040">
    <property type="term" value="C:small-subunit processome"/>
    <property type="evidence" value="ECO:0007669"/>
    <property type="project" value="TreeGrafter"/>
</dbReference>
<dbReference type="Proteomes" id="UP001417504">
    <property type="component" value="Unassembled WGS sequence"/>
</dbReference>
<evidence type="ECO:0008006" key="4">
    <source>
        <dbReference type="Google" id="ProtNLM"/>
    </source>
</evidence>
<feature type="compositionally biased region" description="Basic residues" evidence="1">
    <location>
        <begin position="305"/>
        <end position="317"/>
    </location>
</feature>
<feature type="region of interest" description="Disordered" evidence="1">
    <location>
        <begin position="294"/>
        <end position="317"/>
    </location>
</feature>
<name>A0AAP0I5N6_9MAGN</name>
<feature type="compositionally biased region" description="Basic and acidic residues" evidence="1">
    <location>
        <begin position="133"/>
        <end position="149"/>
    </location>
</feature>
<evidence type="ECO:0000256" key="1">
    <source>
        <dbReference type="SAM" id="MobiDB-lite"/>
    </source>
</evidence>
<organism evidence="2 3">
    <name type="scientific">Stephania japonica</name>
    <dbReference type="NCBI Taxonomy" id="461633"/>
    <lineage>
        <taxon>Eukaryota</taxon>
        <taxon>Viridiplantae</taxon>
        <taxon>Streptophyta</taxon>
        <taxon>Embryophyta</taxon>
        <taxon>Tracheophyta</taxon>
        <taxon>Spermatophyta</taxon>
        <taxon>Magnoliopsida</taxon>
        <taxon>Ranunculales</taxon>
        <taxon>Menispermaceae</taxon>
        <taxon>Menispermoideae</taxon>
        <taxon>Cissampelideae</taxon>
        <taxon>Stephania</taxon>
    </lineage>
</organism>